<name>A0A7K0CAR9_9ACTN</name>
<dbReference type="RefSeq" id="WP_153449801.1">
    <property type="nucleotide sequence ID" value="NZ_WEGJ01000001.1"/>
</dbReference>
<dbReference type="AlphaFoldDB" id="A0A7K0CAR9"/>
<accession>A0A7K0CAR9</accession>
<evidence type="ECO:0000313" key="1">
    <source>
        <dbReference type="EMBL" id="MQY10547.1"/>
    </source>
</evidence>
<dbReference type="NCBIfam" id="NF047719">
    <property type="entry name" value="SCO6745_fam_HTH"/>
    <property type="match status" value="1"/>
</dbReference>
<reference evidence="1 2" key="1">
    <citation type="submission" date="2019-10" db="EMBL/GenBank/DDBJ databases">
        <title>Streptomyces smaragdinus sp. nov. and Streptomyces fabii sp. nov., isolated from the gut of fungus growing-termite Macrotermes natalensis.</title>
        <authorList>
            <person name="Schwitalla J."/>
            <person name="Benndorf R."/>
            <person name="Martin K."/>
            <person name="De Beer W."/>
            <person name="Kaster A.-K."/>
            <person name="Vollmers J."/>
            <person name="Poulsen M."/>
            <person name="Beemelmanns C."/>
        </authorList>
    </citation>
    <scope>NUCLEOTIDE SEQUENCE [LARGE SCALE GENOMIC DNA]</scope>
    <source>
        <strain evidence="1 2">RB5</strain>
    </source>
</reference>
<dbReference type="OrthoDB" id="157052at2"/>
<comment type="caution">
    <text evidence="1">The sequence shown here is derived from an EMBL/GenBank/DDBJ whole genome shotgun (WGS) entry which is preliminary data.</text>
</comment>
<dbReference type="Proteomes" id="UP000466345">
    <property type="component" value="Unassembled WGS sequence"/>
</dbReference>
<protein>
    <recommendedName>
        <fullName evidence="3">SalK</fullName>
    </recommendedName>
</protein>
<gene>
    <name evidence="1" type="ORF">SRB5_06550</name>
</gene>
<sequence length="291" mass="30848">MTDARAGRRCHHVLNPLNAVLYFSPEFTQAMRGIGLDTDDDAPGSFFGMRGYFAARSAAMGAVGPGTVTATFFNFSHELISRHIPHAWAIASPAQVLAARLAAADLMLRRLLGDEAVGSKEMAEAAELAVRAAEGAGRSGRPLYAAEADQPWAKAPHLALWQAATMLREHRGDGHIALLSHAGLDGIEALVSHTASGRGFTTRAAQTIRGHSAGDWAAAQERLRERGLLDADGELTPRGAELRKELEYETDRLAVGPYERLGAEGTERLTGLAGVFAGAAVGAFPQGLFGK</sequence>
<evidence type="ECO:0008006" key="3">
    <source>
        <dbReference type="Google" id="ProtNLM"/>
    </source>
</evidence>
<dbReference type="EMBL" id="WEGJ01000001">
    <property type="protein sequence ID" value="MQY10547.1"/>
    <property type="molecule type" value="Genomic_DNA"/>
</dbReference>
<keyword evidence="2" id="KW-1185">Reference proteome</keyword>
<evidence type="ECO:0000313" key="2">
    <source>
        <dbReference type="Proteomes" id="UP000466345"/>
    </source>
</evidence>
<proteinExistence type="predicted"/>
<dbReference type="InterPro" id="IPR054058">
    <property type="entry name" value="HTH_67"/>
</dbReference>
<organism evidence="1 2">
    <name type="scientific">Streptomyces smaragdinus</name>
    <dbReference type="NCBI Taxonomy" id="2585196"/>
    <lineage>
        <taxon>Bacteria</taxon>
        <taxon>Bacillati</taxon>
        <taxon>Actinomycetota</taxon>
        <taxon>Actinomycetes</taxon>
        <taxon>Kitasatosporales</taxon>
        <taxon>Streptomycetaceae</taxon>
        <taxon>Streptomyces</taxon>
    </lineage>
</organism>
<dbReference type="Pfam" id="PF21863">
    <property type="entry name" value="HTH_67"/>
    <property type="match status" value="1"/>
</dbReference>